<evidence type="ECO:0000313" key="1">
    <source>
        <dbReference type="EMBL" id="MDA0161794.1"/>
    </source>
</evidence>
<gene>
    <name evidence="1" type="ORF">OM076_16090</name>
</gene>
<accession>A0A9X3MSF1</accession>
<proteinExistence type="predicted"/>
<name>A0A9X3MSF1_9ACTN</name>
<dbReference type="Proteomes" id="UP001149140">
    <property type="component" value="Unassembled WGS sequence"/>
</dbReference>
<sequence>MHNARIDTTQGLDGEAVVLAVFDLPDEEIAASAHAVKAFSGERFRNVELSIDDVLELRELTALADELGDLVLRPGVSTLVMRPARLNAWRDALTYFVESRDEQGWMRDEDREPLALVRGLLWPLGDLCADAMRAALSPPTSQPL</sequence>
<protein>
    <submittedName>
        <fullName evidence="1">Uncharacterized protein</fullName>
    </submittedName>
</protein>
<dbReference type="AlphaFoldDB" id="A0A9X3MSF1"/>
<dbReference type="RefSeq" id="WP_270041011.1">
    <property type="nucleotide sequence ID" value="NZ_JAPDOD010000014.1"/>
</dbReference>
<evidence type="ECO:0000313" key="2">
    <source>
        <dbReference type="Proteomes" id="UP001149140"/>
    </source>
</evidence>
<dbReference type="EMBL" id="JAPDOD010000014">
    <property type="protein sequence ID" value="MDA0161794.1"/>
    <property type="molecule type" value="Genomic_DNA"/>
</dbReference>
<organism evidence="1 2">
    <name type="scientific">Solirubrobacter ginsenosidimutans</name>
    <dbReference type="NCBI Taxonomy" id="490573"/>
    <lineage>
        <taxon>Bacteria</taxon>
        <taxon>Bacillati</taxon>
        <taxon>Actinomycetota</taxon>
        <taxon>Thermoleophilia</taxon>
        <taxon>Solirubrobacterales</taxon>
        <taxon>Solirubrobacteraceae</taxon>
        <taxon>Solirubrobacter</taxon>
    </lineage>
</organism>
<keyword evidence="2" id="KW-1185">Reference proteome</keyword>
<reference evidence="1" key="1">
    <citation type="submission" date="2022-10" db="EMBL/GenBank/DDBJ databases">
        <title>The WGS of Solirubrobacter ginsenosidimutans DSM 21036.</title>
        <authorList>
            <person name="Jiang Z."/>
        </authorList>
    </citation>
    <scope>NUCLEOTIDE SEQUENCE</scope>
    <source>
        <strain evidence="1">DSM 21036</strain>
    </source>
</reference>
<comment type="caution">
    <text evidence="1">The sequence shown here is derived from an EMBL/GenBank/DDBJ whole genome shotgun (WGS) entry which is preliminary data.</text>
</comment>